<feature type="compositionally biased region" description="Acidic residues" evidence="3">
    <location>
        <begin position="987"/>
        <end position="1003"/>
    </location>
</feature>
<reference evidence="6 7" key="1">
    <citation type="submission" date="2017-09" db="EMBL/GenBank/DDBJ databases">
        <authorList>
            <person name="Ehlers B."/>
            <person name="Leendertz F.H."/>
        </authorList>
    </citation>
    <scope>NUCLEOTIDE SEQUENCE [LARGE SCALE GENOMIC DNA]</scope>
    <source>
        <strain evidence="6 7">CGMCC 4.6857</strain>
    </source>
</reference>
<evidence type="ECO:0000313" key="6">
    <source>
        <dbReference type="EMBL" id="SNY69940.1"/>
    </source>
</evidence>
<feature type="region of interest" description="Disordered" evidence="3">
    <location>
        <begin position="1209"/>
        <end position="1231"/>
    </location>
</feature>
<protein>
    <submittedName>
        <fullName evidence="6">Concanavalin A-like lectin/glucanases superfamily protein</fullName>
    </submittedName>
</protein>
<accession>A0A285KBF6</accession>
<feature type="chain" id="PRO_5012967539" evidence="4">
    <location>
        <begin position="33"/>
        <end position="1425"/>
    </location>
</feature>
<keyword evidence="2" id="KW-1015">Disulfide bond</keyword>
<dbReference type="PANTHER" id="PTHR46943:SF1">
    <property type="entry name" value="PENTRAXIN-RELATED PROTEIN PTX3"/>
    <property type="match status" value="1"/>
</dbReference>
<organism evidence="6 7">
    <name type="scientific">Paractinoplanes atraurantiacus</name>
    <dbReference type="NCBI Taxonomy" id="1036182"/>
    <lineage>
        <taxon>Bacteria</taxon>
        <taxon>Bacillati</taxon>
        <taxon>Actinomycetota</taxon>
        <taxon>Actinomycetes</taxon>
        <taxon>Micromonosporales</taxon>
        <taxon>Micromonosporaceae</taxon>
        <taxon>Paractinoplanes</taxon>
    </lineage>
</organism>
<evidence type="ECO:0000259" key="5">
    <source>
        <dbReference type="SMART" id="SM00560"/>
    </source>
</evidence>
<feature type="domain" description="LamG-like jellyroll fold" evidence="5">
    <location>
        <begin position="763"/>
        <end position="904"/>
    </location>
</feature>
<dbReference type="SMART" id="SM00560">
    <property type="entry name" value="LamGL"/>
    <property type="match status" value="3"/>
</dbReference>
<feature type="compositionally biased region" description="Acidic residues" evidence="3">
    <location>
        <begin position="952"/>
        <end position="967"/>
    </location>
</feature>
<dbReference type="Gene3D" id="2.60.120.200">
    <property type="match status" value="3"/>
</dbReference>
<feature type="compositionally biased region" description="Polar residues" evidence="3">
    <location>
        <begin position="1220"/>
        <end position="1231"/>
    </location>
</feature>
<feature type="domain" description="LamG-like jellyroll fold" evidence="5">
    <location>
        <begin position="1276"/>
        <end position="1417"/>
    </location>
</feature>
<dbReference type="InterPro" id="IPR006558">
    <property type="entry name" value="LamG-like"/>
</dbReference>
<dbReference type="Pfam" id="PF13385">
    <property type="entry name" value="Laminin_G_3"/>
    <property type="match status" value="3"/>
</dbReference>
<dbReference type="Proteomes" id="UP000219612">
    <property type="component" value="Unassembled WGS sequence"/>
</dbReference>
<dbReference type="InterPro" id="IPR013320">
    <property type="entry name" value="ConA-like_dom_sf"/>
</dbReference>
<dbReference type="PANTHER" id="PTHR46943">
    <property type="entry name" value="PENTRAXIN-RELATED PROTEIN PTX3"/>
    <property type="match status" value="1"/>
</dbReference>
<keyword evidence="7" id="KW-1185">Reference proteome</keyword>
<evidence type="ECO:0000313" key="7">
    <source>
        <dbReference type="Proteomes" id="UP000219612"/>
    </source>
</evidence>
<feature type="region of interest" description="Disordered" evidence="3">
    <location>
        <begin position="702"/>
        <end position="727"/>
    </location>
</feature>
<keyword evidence="6" id="KW-0430">Lectin</keyword>
<dbReference type="InterPro" id="IPR042837">
    <property type="entry name" value="PTX3"/>
</dbReference>
<proteinExistence type="predicted"/>
<dbReference type="EMBL" id="OBDY01000036">
    <property type="protein sequence ID" value="SNY69940.1"/>
    <property type="molecule type" value="Genomic_DNA"/>
</dbReference>
<dbReference type="GO" id="GO:0006955">
    <property type="term" value="P:immune response"/>
    <property type="evidence" value="ECO:0007669"/>
    <property type="project" value="InterPro"/>
</dbReference>
<evidence type="ECO:0000256" key="4">
    <source>
        <dbReference type="SAM" id="SignalP"/>
    </source>
</evidence>
<evidence type="ECO:0000256" key="2">
    <source>
        <dbReference type="ARBA" id="ARBA00023157"/>
    </source>
</evidence>
<feature type="compositionally biased region" description="Pro residues" evidence="3">
    <location>
        <begin position="1004"/>
        <end position="1013"/>
    </location>
</feature>
<feature type="compositionally biased region" description="Pro residues" evidence="3">
    <location>
        <begin position="942"/>
        <end position="951"/>
    </location>
</feature>
<sequence>MSMTPARIAFGSALAVLLTSFTAVGLTGAAEAACPSAVAADQAPVSRTEASAQRLAELCGKPVEVLAEADETTKVLALPNGNFSLESHVEPQRVERDERWIDLDTTLQPGSDGRLRPRAAADVSFSAGGSGPLAVYREGGADFSLTWPDALPAGVVDGDAVTYPEVYPGADLVVRAVAGGFSHVLVVKTPEAAANSKVRATAYTIGGSAAVTETGGEVVLKGPRGVIAGAPRAAAWDSTWSKPDVGGPMRKLASETAVADPSTAEAPGGLARQAEVDVEVSGKRLTVRPDAALLDGASRFPVYIDPTYSKYYQKWIPVNDSRPDTKWTSGTAWPRDVIRIGSNFDNYGDIWRAHTQFDVTSLRGKRIIKTPSVEVYLSHTAWCAGESLQLWQTNAIDGNTPTWDGMKGKWLHGAALQTKTVKANSGCSGQKPSWAKFNAAAVKTRVQVAADGNASTITFGLRMKTESGGHWAKAERGKVKLAVEYQSKPSSPVAVRSSPGGNCTKTSPGPWINDSTPALYGKAADADNSVKIVFDVNGPTSPAEHTSGSVASNAEAGWTTGVLADGNYNWKVYGTDGTDKTGWSAACYFRQDHTPPTTPVITRTSGTPVLGQPVTLSFASTDAGSGVLRFEYGLGVDAKQTPLTASSGKASLTFTPDTGRTQIYVWARDNAANYSARAIYNVFTGRVTPVQPLGVYRLTHDLRDDSGTTDESGTEDPFANEKDLTLTGTGTTYGTDRLGKGGAALQLNGSGCAGTAPVLRSDAPYTVSAWVKLTDKAADRAVVTLAGTTMQSMVLYYDKAKDRWNLGVSSADVAAPTWNTVLSTAAPAVNTWEHVAATVDPVGKLLRLYVNGKMVAETAITVTTWHAGFRTMIGCSGHATVSNARPMIGLIDQVGLWSGLLSEAQIKDAGNELPAGIAAGWALRGTGADRAEHGYDLTVPEPVVPTTPPDPEPTEEPEEPEPTDEPTPDPTDTGNPDEPEPTGTPEVPDETEAPTEDPTEEPTPEPTTPPAPPIEWTADQYARPDSAWNVSGDRCATSPRSVIRSDESFSLSVWARLDDASAMNQTILGADGNRVSGFYLGARTNGQGVPFWSLMMKATDDETSPSEWAGGTTDAFAASIGKWTHLTGVYNATAKTITLFVNGVKATTVTRTGGNWSAGGLFTIGCAKYAGVAGDYFRGAISDVKVWRGALTDAEAAAVKQANNPVKVEGQWPLEGPRSDTPTNLEDTSGNGRHLSVAGAYTWEQDRAASRNGALGLALAQGSCAETAGPVVRTDGSFSVAAWTAIDELTGTRTVVSQSGALRQGFRIEYAGDVNRWRVVMPGADTAAAASVEVRSLAAPVAGTWTHLAAVFDLPAKKLRFYVDGDLQGEVAVSTTPWHAAGPLTVGCTGTTAGARTNYLGGVVDDVRVWTSTVDADLFGTFAHA</sequence>
<dbReference type="SUPFAM" id="SSF49899">
    <property type="entry name" value="Concanavalin A-like lectins/glucanases"/>
    <property type="match status" value="3"/>
</dbReference>
<evidence type="ECO:0000256" key="1">
    <source>
        <dbReference type="ARBA" id="ARBA00022729"/>
    </source>
</evidence>
<feature type="region of interest" description="Disordered" evidence="3">
    <location>
        <begin position="933"/>
        <end position="1017"/>
    </location>
</feature>
<feature type="region of interest" description="Disordered" evidence="3">
    <location>
        <begin position="490"/>
        <end position="510"/>
    </location>
</feature>
<keyword evidence="1 4" id="KW-0732">Signal</keyword>
<feature type="domain" description="LamG-like jellyroll fold" evidence="5">
    <location>
        <begin position="1047"/>
        <end position="1194"/>
    </location>
</feature>
<evidence type="ECO:0000256" key="3">
    <source>
        <dbReference type="SAM" id="MobiDB-lite"/>
    </source>
</evidence>
<feature type="signal peptide" evidence="4">
    <location>
        <begin position="1"/>
        <end position="32"/>
    </location>
</feature>
<dbReference type="GO" id="GO:0030246">
    <property type="term" value="F:carbohydrate binding"/>
    <property type="evidence" value="ECO:0007669"/>
    <property type="project" value="UniProtKB-KW"/>
</dbReference>
<name>A0A285KBF6_9ACTN</name>
<gene>
    <name evidence="6" type="ORF">SAMN05421748_13650</name>
</gene>